<dbReference type="PANTHER" id="PTHR31214:SF2">
    <property type="entry name" value="PROTEIN FAM221A"/>
    <property type="match status" value="1"/>
</dbReference>
<reference evidence="4 5" key="1">
    <citation type="journal article" date="2015" name="Genome Biol. Evol.">
        <title>Comparative Genomics of a Bacterivorous Green Alga Reveals Evolutionary Causalities and Consequences of Phago-Mixotrophic Mode of Nutrition.</title>
        <authorList>
            <person name="Burns J.A."/>
            <person name="Paasch A."/>
            <person name="Narechania A."/>
            <person name="Kim E."/>
        </authorList>
    </citation>
    <scope>NUCLEOTIDE SEQUENCE [LARGE SCALE GENOMIC DNA]</scope>
    <source>
        <strain evidence="4 5">PLY_AMNH</strain>
    </source>
</reference>
<name>A0AAE0C6I7_9CHLO</name>
<comment type="caution">
    <text evidence="4">The sequence shown here is derived from an EMBL/GenBank/DDBJ whole genome shotgun (WGS) entry which is preliminary data.</text>
</comment>
<feature type="region of interest" description="Disordered" evidence="3">
    <location>
        <begin position="288"/>
        <end position="314"/>
    </location>
</feature>
<feature type="compositionally biased region" description="Low complexity" evidence="3">
    <location>
        <begin position="288"/>
        <end position="304"/>
    </location>
</feature>
<comment type="similarity">
    <text evidence="1">Belongs to the FAM221 family.</text>
</comment>
<evidence type="ECO:0000256" key="1">
    <source>
        <dbReference type="ARBA" id="ARBA00011026"/>
    </source>
</evidence>
<keyword evidence="5" id="KW-1185">Reference proteome</keyword>
<dbReference type="AlphaFoldDB" id="A0AAE0C6I7"/>
<sequence length="383" mass="41990">MSRAGRGWQGDDPNMLPVHDYLREEYHAAGVDTETLRINSEAANHVQAYLEYERIVGHADNGQLLSEEEYAAFRAKAAVERANRIYVSWRCDDTGMDCKMIGPKTKCLCGHMYKQHITDNMTGKQKHRKDVHCGVAGCACPLFDYIPSHGTWAIKCNCKHEAEDHHAKTRRCGRQNCGCRGFTSSFACSCGLPYTKHTTTFETRDEREACGRPVDNLCGGGAMYEALGGITRHASLADGYERQDKVLPMTDLGLLPHHPQSSAVVAADLRRDALPAAEATRLLRGKMAASGGRTRAGGRAITGSSEDESGASFSQPMSAAQAYAAKKAAAMEKAAAIREQRRIAQGQQMHGQIAHADQPYGQGLAEESELDVMYRLSKQRLGR</sequence>
<dbReference type="Proteomes" id="UP001190700">
    <property type="component" value="Unassembled WGS sequence"/>
</dbReference>
<evidence type="ECO:0000256" key="3">
    <source>
        <dbReference type="SAM" id="MobiDB-lite"/>
    </source>
</evidence>
<dbReference type="EMBL" id="LGRX02027901">
    <property type="protein sequence ID" value="KAK3248658.1"/>
    <property type="molecule type" value="Genomic_DNA"/>
</dbReference>
<evidence type="ECO:0000256" key="2">
    <source>
        <dbReference type="ARBA" id="ARBA00039630"/>
    </source>
</evidence>
<organism evidence="4 5">
    <name type="scientific">Cymbomonas tetramitiformis</name>
    <dbReference type="NCBI Taxonomy" id="36881"/>
    <lineage>
        <taxon>Eukaryota</taxon>
        <taxon>Viridiplantae</taxon>
        <taxon>Chlorophyta</taxon>
        <taxon>Pyramimonadophyceae</taxon>
        <taxon>Pyramimonadales</taxon>
        <taxon>Pyramimonadaceae</taxon>
        <taxon>Cymbomonas</taxon>
    </lineage>
</organism>
<proteinExistence type="inferred from homology"/>
<evidence type="ECO:0000313" key="4">
    <source>
        <dbReference type="EMBL" id="KAK3248658.1"/>
    </source>
</evidence>
<dbReference type="InterPro" id="IPR026755">
    <property type="entry name" value="Fam221a/b"/>
</dbReference>
<dbReference type="Pfam" id="PF14753">
    <property type="entry name" value="FAM221"/>
    <property type="match status" value="1"/>
</dbReference>
<dbReference type="PANTHER" id="PTHR31214">
    <property type="entry name" value="PROTEIN FAM221A-RELATED"/>
    <property type="match status" value="1"/>
</dbReference>
<gene>
    <name evidence="4" type="ORF">CYMTET_41883</name>
</gene>
<protein>
    <recommendedName>
        <fullName evidence="2">Protein FAM221A</fullName>
    </recommendedName>
</protein>
<accession>A0AAE0C6I7</accession>
<evidence type="ECO:0000313" key="5">
    <source>
        <dbReference type="Proteomes" id="UP001190700"/>
    </source>
</evidence>